<keyword evidence="5 8" id="KW-0378">Hydrolase</keyword>
<accession>A0A5N8V598</accession>
<keyword evidence="4" id="KW-0732">Signal</keyword>
<evidence type="ECO:0000256" key="6">
    <source>
        <dbReference type="ARBA" id="ARBA00022837"/>
    </source>
</evidence>
<dbReference type="InterPro" id="IPR029058">
    <property type="entry name" value="AB_hydrolase_fold"/>
</dbReference>
<name>A0A5N8V598_9ACTN</name>
<keyword evidence="7" id="KW-1015">Disulfide bond</keyword>
<dbReference type="Proteomes" id="UP000325849">
    <property type="component" value="Unassembled WGS sequence"/>
</dbReference>
<dbReference type="PANTHER" id="PTHR33938:SF8">
    <property type="entry name" value="CARBOXYLIC ESTER HYDROLASE"/>
    <property type="match status" value="1"/>
</dbReference>
<sequence length="560" mass="60122">MNTPDTRAPQGPGRFGSRHRRLRLVVGATALVTAAALAMQPATALPRAQQHSLGCAELARKVLSSSHVKTVTSKIVPASGAMPAYCQADLVPTRSINVRVALPLSTADAGSGGTFTGAWNGRVLNLGGAGYAGSYWSDFSLPIQRGEVGSLTDTGHNADWCNATDPRTGLANAQPDCGLAGGGFVLSPAGKLNTSQVDDFIDRSIHEQTVWTLALAKTYYGTAAQRNYWVGGSTGGRQGWQMAQKYGDRYDGFLLGYPAMNWNRFIIGEAWPAVVVNELLGRDGLSPAKSDAANAAAVAACDSQDGVTDGVIAEPRRCSFDATDVKGLTAKEAEAVNLIWDGPRDADGDRLWGGITRGTSFSTLLPDGNGMSPMIETYVRYWLAQDANYDWRTNLTIKNFPQAFEASYRKFEQTAATDSTNLSKVRHGKGKIIYYLGTNDPLIVPFGSYNYQQRLFDRYGLQGTRSFVRTFYFPGVGHGDPTLTGTASAQSQLLDALLAWTERGKAPESFDQKDRGTGTQRTICAYPDVATAPGANASCRTRTRVPADLVTQSLTAEDRP</sequence>
<evidence type="ECO:0000256" key="3">
    <source>
        <dbReference type="ARBA" id="ARBA00022723"/>
    </source>
</evidence>
<dbReference type="SUPFAM" id="SSF53474">
    <property type="entry name" value="alpha/beta-Hydrolases"/>
    <property type="match status" value="1"/>
</dbReference>
<evidence type="ECO:0000256" key="2">
    <source>
        <dbReference type="ARBA" id="ARBA00022487"/>
    </source>
</evidence>
<evidence type="ECO:0000256" key="1">
    <source>
        <dbReference type="ARBA" id="ARBA00006249"/>
    </source>
</evidence>
<dbReference type="PANTHER" id="PTHR33938">
    <property type="entry name" value="FERULOYL ESTERASE B-RELATED"/>
    <property type="match status" value="1"/>
</dbReference>
<evidence type="ECO:0000256" key="5">
    <source>
        <dbReference type="ARBA" id="ARBA00022801"/>
    </source>
</evidence>
<evidence type="ECO:0000256" key="7">
    <source>
        <dbReference type="ARBA" id="ARBA00023157"/>
    </source>
</evidence>
<dbReference type="Gene3D" id="3.40.50.1820">
    <property type="entry name" value="alpha/beta hydrolase"/>
    <property type="match status" value="1"/>
</dbReference>
<evidence type="ECO:0000256" key="4">
    <source>
        <dbReference type="ARBA" id="ARBA00022729"/>
    </source>
</evidence>
<reference evidence="8 9" key="1">
    <citation type="submission" date="2019-07" db="EMBL/GenBank/DDBJ databases">
        <title>New species of Amycolatopsis and Streptomyces.</title>
        <authorList>
            <person name="Duangmal K."/>
            <person name="Teo W.F.A."/>
            <person name="Lipun K."/>
        </authorList>
    </citation>
    <scope>NUCLEOTIDE SEQUENCE [LARGE SCALE GENOMIC DNA]</scope>
    <source>
        <strain evidence="8 9">NBRC 109810</strain>
    </source>
</reference>
<dbReference type="Pfam" id="PF07519">
    <property type="entry name" value="Tannase"/>
    <property type="match status" value="1"/>
</dbReference>
<dbReference type="OrthoDB" id="176867at2"/>
<keyword evidence="3" id="KW-0479">Metal-binding</keyword>
<dbReference type="GO" id="GO:0046872">
    <property type="term" value="F:metal ion binding"/>
    <property type="evidence" value="ECO:0007669"/>
    <property type="project" value="UniProtKB-KW"/>
</dbReference>
<comment type="similarity">
    <text evidence="1">Belongs to the tannase family.</text>
</comment>
<keyword evidence="6" id="KW-0106">Calcium</keyword>
<dbReference type="AlphaFoldDB" id="A0A5N8V598"/>
<comment type="caution">
    <text evidence="8">The sequence shown here is derived from an EMBL/GenBank/DDBJ whole genome shotgun (WGS) entry which is preliminary data.</text>
</comment>
<protein>
    <submittedName>
        <fullName evidence="8">Tannase/feruloyl esterase family alpha/beta hydrolase</fullName>
    </submittedName>
</protein>
<evidence type="ECO:0000313" key="9">
    <source>
        <dbReference type="Proteomes" id="UP000325849"/>
    </source>
</evidence>
<gene>
    <name evidence="8" type="ORF">FNH09_02810</name>
</gene>
<evidence type="ECO:0000313" key="8">
    <source>
        <dbReference type="EMBL" id="MPY30269.1"/>
    </source>
</evidence>
<proteinExistence type="inferred from homology"/>
<keyword evidence="9" id="KW-1185">Reference proteome</keyword>
<organism evidence="8 9">
    <name type="scientific">Streptomyces adustus</name>
    <dbReference type="NCBI Taxonomy" id="1609272"/>
    <lineage>
        <taxon>Bacteria</taxon>
        <taxon>Bacillati</taxon>
        <taxon>Actinomycetota</taxon>
        <taxon>Actinomycetes</taxon>
        <taxon>Kitasatosporales</taxon>
        <taxon>Streptomycetaceae</taxon>
        <taxon>Streptomyces</taxon>
    </lineage>
</organism>
<dbReference type="EMBL" id="VJZD01000006">
    <property type="protein sequence ID" value="MPY30269.1"/>
    <property type="molecule type" value="Genomic_DNA"/>
</dbReference>
<dbReference type="GO" id="GO:0052689">
    <property type="term" value="F:carboxylic ester hydrolase activity"/>
    <property type="evidence" value="ECO:0007669"/>
    <property type="project" value="UniProtKB-KW"/>
</dbReference>
<keyword evidence="2" id="KW-0719">Serine esterase</keyword>
<dbReference type="InterPro" id="IPR011118">
    <property type="entry name" value="Tannase/feruloyl_esterase"/>
</dbReference>